<dbReference type="AlphaFoldDB" id="A0A0N7LP23"/>
<dbReference type="RefSeq" id="WP_058274001.1">
    <property type="nucleotide sequence ID" value="NZ_CYPS01000043.1"/>
</dbReference>
<gene>
    <name evidence="2" type="ORF">RUM4293_02917</name>
</gene>
<protein>
    <submittedName>
        <fullName evidence="2">Uncharacterized protein</fullName>
    </submittedName>
</protein>
<organism evidence="2 3">
    <name type="scientific">Ruegeria atlantica</name>
    <dbReference type="NCBI Taxonomy" id="81569"/>
    <lineage>
        <taxon>Bacteria</taxon>
        <taxon>Pseudomonadati</taxon>
        <taxon>Pseudomonadota</taxon>
        <taxon>Alphaproteobacteria</taxon>
        <taxon>Rhodobacterales</taxon>
        <taxon>Roseobacteraceae</taxon>
        <taxon>Ruegeria</taxon>
    </lineage>
</organism>
<sequence>MFSDHSTKLLLVAAIAIAVPTGTYAKPNSYLGEHSAFSSDPVDTAKREAERAKRKKSGK</sequence>
<dbReference type="Proteomes" id="UP000050786">
    <property type="component" value="Unassembled WGS sequence"/>
</dbReference>
<accession>A0A0N7LP23</accession>
<feature type="region of interest" description="Disordered" evidence="1">
    <location>
        <begin position="34"/>
        <end position="59"/>
    </location>
</feature>
<evidence type="ECO:0000313" key="3">
    <source>
        <dbReference type="Proteomes" id="UP000050786"/>
    </source>
</evidence>
<evidence type="ECO:0000256" key="1">
    <source>
        <dbReference type="SAM" id="MobiDB-lite"/>
    </source>
</evidence>
<proteinExistence type="predicted"/>
<reference evidence="3" key="1">
    <citation type="submission" date="2015-09" db="EMBL/GenBank/DDBJ databases">
        <authorList>
            <person name="Rodrigo-Torres L."/>
            <person name="Arahal D.R."/>
        </authorList>
    </citation>
    <scope>NUCLEOTIDE SEQUENCE [LARGE SCALE GENOMIC DNA]</scope>
    <source>
        <strain evidence="3">CECT 4293</strain>
    </source>
</reference>
<evidence type="ECO:0000313" key="2">
    <source>
        <dbReference type="EMBL" id="CUH44020.1"/>
    </source>
</evidence>
<keyword evidence="3" id="KW-1185">Reference proteome</keyword>
<dbReference type="EMBL" id="CYPS01000043">
    <property type="protein sequence ID" value="CUH44020.1"/>
    <property type="molecule type" value="Genomic_DNA"/>
</dbReference>
<name>A0A0N7LP23_9RHOB</name>